<feature type="compositionally biased region" description="Acidic residues" evidence="1">
    <location>
        <begin position="327"/>
        <end position="336"/>
    </location>
</feature>
<dbReference type="Proteomes" id="UP000267251">
    <property type="component" value="Unassembled WGS sequence"/>
</dbReference>
<dbReference type="AlphaFoldDB" id="A0A4P9XYT9"/>
<feature type="region of interest" description="Disordered" evidence="1">
    <location>
        <begin position="327"/>
        <end position="358"/>
    </location>
</feature>
<dbReference type="EMBL" id="KZ988822">
    <property type="protein sequence ID" value="RKP11544.1"/>
    <property type="molecule type" value="Genomic_DNA"/>
</dbReference>
<protein>
    <submittedName>
        <fullName evidence="2">Uncharacterized protein</fullName>
    </submittedName>
</protein>
<evidence type="ECO:0000256" key="1">
    <source>
        <dbReference type="SAM" id="MobiDB-lite"/>
    </source>
</evidence>
<sequence>MALSRALFWSGGIRPAISVGSPFGRARGLGARLSSTVPPTDATTPPSPRTAFDVAARALALQFSLARWGLEAAHQDRGMMDDRLAKSLHALQQSTGETDLSDFMTPMERAGITTGIGAWPKERLSQYADAWESFGTLLWLLGGQLPPSDVVAPGGLRLPGVTRGFDRSTVFRATGVLPADPSTVPEFLSQLSQGREDMRGEKETEMALQEAEMWLWRVRAARMETVGEQEGANLPSSMRQFLRKLPGAIAAMSERAHQAGWAGPPVGEDFPLECADGSAKAEGNDGLVIQPFREAGRANQEALGGMVIARRRALLWSAGRINEWPDTMEESEEEEAIGSGSGGPIRVDLPGSPWSVNV</sequence>
<gene>
    <name evidence="2" type="ORF">BJ684DRAFT_21879</name>
</gene>
<keyword evidence="3" id="KW-1185">Reference proteome</keyword>
<evidence type="ECO:0000313" key="3">
    <source>
        <dbReference type="Proteomes" id="UP000267251"/>
    </source>
</evidence>
<organism evidence="2 3">
    <name type="scientific">Piptocephalis cylindrospora</name>
    <dbReference type="NCBI Taxonomy" id="1907219"/>
    <lineage>
        <taxon>Eukaryota</taxon>
        <taxon>Fungi</taxon>
        <taxon>Fungi incertae sedis</taxon>
        <taxon>Zoopagomycota</taxon>
        <taxon>Zoopagomycotina</taxon>
        <taxon>Zoopagomycetes</taxon>
        <taxon>Zoopagales</taxon>
        <taxon>Piptocephalidaceae</taxon>
        <taxon>Piptocephalis</taxon>
    </lineage>
</organism>
<reference evidence="3" key="1">
    <citation type="journal article" date="2018" name="Nat. Microbiol.">
        <title>Leveraging single-cell genomics to expand the fungal tree of life.</title>
        <authorList>
            <person name="Ahrendt S.R."/>
            <person name="Quandt C.A."/>
            <person name="Ciobanu D."/>
            <person name="Clum A."/>
            <person name="Salamov A."/>
            <person name="Andreopoulos B."/>
            <person name="Cheng J.F."/>
            <person name="Woyke T."/>
            <person name="Pelin A."/>
            <person name="Henrissat B."/>
            <person name="Reynolds N.K."/>
            <person name="Benny G.L."/>
            <person name="Smith M.E."/>
            <person name="James T.Y."/>
            <person name="Grigoriev I.V."/>
        </authorList>
    </citation>
    <scope>NUCLEOTIDE SEQUENCE [LARGE SCALE GENOMIC DNA]</scope>
</reference>
<evidence type="ECO:0000313" key="2">
    <source>
        <dbReference type="EMBL" id="RKP11544.1"/>
    </source>
</evidence>
<accession>A0A4P9XYT9</accession>
<name>A0A4P9XYT9_9FUNG</name>
<proteinExistence type="predicted"/>
<dbReference type="OrthoDB" id="2103572at2759"/>